<dbReference type="Proteomes" id="UP001177212">
    <property type="component" value="Unassembled WGS sequence"/>
</dbReference>
<dbReference type="Pfam" id="PF00300">
    <property type="entry name" value="His_Phos_1"/>
    <property type="match status" value="1"/>
</dbReference>
<dbReference type="SUPFAM" id="SSF53254">
    <property type="entry name" value="Phosphoglycerate mutase-like"/>
    <property type="match status" value="1"/>
</dbReference>
<evidence type="ECO:0000313" key="2">
    <source>
        <dbReference type="Proteomes" id="UP001177212"/>
    </source>
</evidence>
<reference evidence="1" key="1">
    <citation type="submission" date="2023-07" db="EMBL/GenBank/DDBJ databases">
        <title>Genome content predicts the carbon catabolic preferences of heterotrophic bacteria.</title>
        <authorList>
            <person name="Gralka M."/>
        </authorList>
    </citation>
    <scope>NUCLEOTIDE SEQUENCE</scope>
    <source>
        <strain evidence="1">4G09</strain>
    </source>
</reference>
<dbReference type="InterPro" id="IPR013078">
    <property type="entry name" value="His_Pase_superF_clade-1"/>
</dbReference>
<dbReference type="EMBL" id="JAUYVT010000007">
    <property type="protein sequence ID" value="MDP2564822.1"/>
    <property type="molecule type" value="Genomic_DNA"/>
</dbReference>
<keyword evidence="1" id="KW-0378">Hydrolase</keyword>
<protein>
    <submittedName>
        <fullName evidence="1">Histidine phosphatase family protein</fullName>
        <ecNumber evidence="1">3.1.3.-</ecNumber>
    </submittedName>
</protein>
<dbReference type="RefSeq" id="WP_305401555.1">
    <property type="nucleotide sequence ID" value="NZ_JAUYVT010000007.1"/>
</dbReference>
<keyword evidence="2" id="KW-1185">Reference proteome</keyword>
<dbReference type="InterPro" id="IPR029033">
    <property type="entry name" value="His_PPase_superfam"/>
</dbReference>
<accession>A0ABT9FDF8</accession>
<proteinExistence type="predicted"/>
<evidence type="ECO:0000313" key="1">
    <source>
        <dbReference type="EMBL" id="MDP2564822.1"/>
    </source>
</evidence>
<dbReference type="EC" id="3.1.3.-" evidence="1"/>
<sequence length="169" mass="19432">MKVKYGVFIFLCAVLFNSQYVFSAPEKIYLFRHSEKLAGKNPGLTQKGYKRAEQLVTLFKQFDKVHVFSSNYKRTLQTAGPLAAHFDSEIKIYNARDLADLKKQIVSLDGVVAVIGHSNTTPELATLLSNEKIEPMSEMQFSRYFLLSKKKHHAEIKYLLKDLEMNFTF</sequence>
<comment type="caution">
    <text evidence="1">The sequence shown here is derived from an EMBL/GenBank/DDBJ whole genome shotgun (WGS) entry which is preliminary data.</text>
</comment>
<name>A0ABT9FDF8_9GAMM</name>
<gene>
    <name evidence="1" type="ORF">Q8W34_09265</name>
</gene>
<dbReference type="CDD" id="cd07040">
    <property type="entry name" value="HP"/>
    <property type="match status" value="1"/>
</dbReference>
<dbReference type="GO" id="GO:0016787">
    <property type="term" value="F:hydrolase activity"/>
    <property type="evidence" value="ECO:0007669"/>
    <property type="project" value="UniProtKB-KW"/>
</dbReference>
<organism evidence="1 2">
    <name type="scientific">Pseudoalteromonas marina</name>
    <dbReference type="NCBI Taxonomy" id="267375"/>
    <lineage>
        <taxon>Bacteria</taxon>
        <taxon>Pseudomonadati</taxon>
        <taxon>Pseudomonadota</taxon>
        <taxon>Gammaproteobacteria</taxon>
        <taxon>Alteromonadales</taxon>
        <taxon>Pseudoalteromonadaceae</taxon>
        <taxon>Pseudoalteromonas</taxon>
    </lineage>
</organism>
<dbReference type="Gene3D" id="3.40.50.1240">
    <property type="entry name" value="Phosphoglycerate mutase-like"/>
    <property type="match status" value="1"/>
</dbReference>